<dbReference type="Pfam" id="PF01914">
    <property type="entry name" value="MarC"/>
    <property type="match status" value="1"/>
</dbReference>
<evidence type="ECO:0000256" key="6">
    <source>
        <dbReference type="ARBA" id="ARBA00023136"/>
    </source>
</evidence>
<comment type="caution">
    <text evidence="8">The sequence shown here is derived from an EMBL/GenBank/DDBJ whole genome shotgun (WGS) entry which is preliminary data.</text>
</comment>
<dbReference type="PANTHER" id="PTHR33508">
    <property type="entry name" value="UPF0056 MEMBRANE PROTEIN YHCE"/>
    <property type="match status" value="1"/>
</dbReference>
<feature type="transmembrane region" description="Helical" evidence="7">
    <location>
        <begin position="112"/>
        <end position="135"/>
    </location>
</feature>
<feature type="transmembrane region" description="Helical" evidence="7">
    <location>
        <begin position="74"/>
        <end position="91"/>
    </location>
</feature>
<feature type="transmembrane region" description="Helical" evidence="7">
    <location>
        <begin position="185"/>
        <end position="208"/>
    </location>
</feature>
<feature type="transmembrane region" description="Helical" evidence="7">
    <location>
        <begin position="41"/>
        <end position="68"/>
    </location>
</feature>
<dbReference type="OrthoDB" id="21094at2"/>
<comment type="subcellular location">
    <subcellularLocation>
        <location evidence="1 7">Cell membrane</location>
        <topology evidence="1 7">Multi-pass membrane protein</topology>
    </subcellularLocation>
</comment>
<accession>A0A545TF21</accession>
<dbReference type="InterPro" id="IPR002771">
    <property type="entry name" value="Multi_antbiot-R_MarC"/>
</dbReference>
<evidence type="ECO:0000256" key="2">
    <source>
        <dbReference type="ARBA" id="ARBA00009784"/>
    </source>
</evidence>
<keyword evidence="6 7" id="KW-0472">Membrane</keyword>
<keyword evidence="5 7" id="KW-1133">Transmembrane helix</keyword>
<dbReference type="Proteomes" id="UP000315252">
    <property type="component" value="Unassembled WGS sequence"/>
</dbReference>
<protein>
    <recommendedName>
        <fullName evidence="7">UPF0056 membrane protein</fullName>
    </recommendedName>
</protein>
<sequence>MGEAALSTFVAALFSMMNPIGNVGIFVGMTTDRDAAEVRKIAWKCALACAVTLLTVIWTGGLLLTFFGITVDELRAAGGIIVMLIGLHMLFNKSGHKTSATETDDAKTRDSIAVVPLAIPIVAGPGTIATVLVAAERHPGLMARVDISLAVILLSILTGLLFAYSKPVAAWLGESGMAVVTRIMGMVLVAIAMGMLASGLTGLIPALAG</sequence>
<dbReference type="EMBL" id="VHSH01000009">
    <property type="protein sequence ID" value="TQV75800.1"/>
    <property type="molecule type" value="Genomic_DNA"/>
</dbReference>
<evidence type="ECO:0000256" key="1">
    <source>
        <dbReference type="ARBA" id="ARBA00004651"/>
    </source>
</evidence>
<evidence type="ECO:0000313" key="8">
    <source>
        <dbReference type="EMBL" id="TQV75800.1"/>
    </source>
</evidence>
<dbReference type="PANTHER" id="PTHR33508:SF1">
    <property type="entry name" value="UPF0056 MEMBRANE PROTEIN YHCE"/>
    <property type="match status" value="1"/>
</dbReference>
<evidence type="ECO:0000256" key="5">
    <source>
        <dbReference type="ARBA" id="ARBA00022989"/>
    </source>
</evidence>
<gene>
    <name evidence="8" type="ORF">FKG95_23085</name>
</gene>
<keyword evidence="4 7" id="KW-0812">Transmembrane</keyword>
<feature type="transmembrane region" description="Helical" evidence="7">
    <location>
        <begin position="6"/>
        <end position="29"/>
    </location>
</feature>
<dbReference type="RefSeq" id="WP_142898787.1">
    <property type="nucleotide sequence ID" value="NZ_ML660060.1"/>
</dbReference>
<evidence type="ECO:0000313" key="9">
    <source>
        <dbReference type="Proteomes" id="UP000315252"/>
    </source>
</evidence>
<keyword evidence="9" id="KW-1185">Reference proteome</keyword>
<proteinExistence type="inferred from homology"/>
<dbReference type="GO" id="GO:0005886">
    <property type="term" value="C:plasma membrane"/>
    <property type="evidence" value="ECO:0007669"/>
    <property type="project" value="UniProtKB-SubCell"/>
</dbReference>
<evidence type="ECO:0000256" key="7">
    <source>
        <dbReference type="RuleBase" id="RU362048"/>
    </source>
</evidence>
<evidence type="ECO:0000256" key="3">
    <source>
        <dbReference type="ARBA" id="ARBA00022475"/>
    </source>
</evidence>
<dbReference type="NCBIfam" id="TIGR00427">
    <property type="entry name" value="NAAT family transporter"/>
    <property type="match status" value="1"/>
</dbReference>
<dbReference type="AlphaFoldDB" id="A0A545TF21"/>
<reference evidence="8 9" key="1">
    <citation type="submission" date="2019-06" db="EMBL/GenBank/DDBJ databases">
        <title>Whole genome sequence for Rhodospirillaceae sp. R148.</title>
        <authorList>
            <person name="Wang G."/>
        </authorList>
    </citation>
    <scope>NUCLEOTIDE SEQUENCE [LARGE SCALE GENOMIC DNA]</scope>
    <source>
        <strain evidence="8 9">R148</strain>
    </source>
</reference>
<comment type="similarity">
    <text evidence="2 7">Belongs to the UPF0056 (MarC) family.</text>
</comment>
<evidence type="ECO:0000256" key="4">
    <source>
        <dbReference type="ARBA" id="ARBA00022692"/>
    </source>
</evidence>
<feature type="transmembrane region" description="Helical" evidence="7">
    <location>
        <begin position="147"/>
        <end position="164"/>
    </location>
</feature>
<name>A0A545TF21_9PROT</name>
<organism evidence="8 9">
    <name type="scientific">Denitrobaculum tricleocarpae</name>
    <dbReference type="NCBI Taxonomy" id="2591009"/>
    <lineage>
        <taxon>Bacteria</taxon>
        <taxon>Pseudomonadati</taxon>
        <taxon>Pseudomonadota</taxon>
        <taxon>Alphaproteobacteria</taxon>
        <taxon>Rhodospirillales</taxon>
        <taxon>Rhodospirillaceae</taxon>
        <taxon>Denitrobaculum</taxon>
    </lineage>
</organism>
<keyword evidence="3" id="KW-1003">Cell membrane</keyword>